<comment type="cofactor">
    <cofactor evidence="1">
        <name>Mg(2+)</name>
        <dbReference type="ChEBI" id="CHEBI:18420"/>
    </cofactor>
</comment>
<dbReference type="GO" id="GO:0006310">
    <property type="term" value="P:DNA recombination"/>
    <property type="evidence" value="ECO:0007669"/>
    <property type="project" value="UniProtKB-KW"/>
</dbReference>
<keyword evidence="5" id="KW-1185">Reference proteome</keyword>
<name>A0A8H6HDX1_9AGAR</name>
<dbReference type="Pfam" id="PF05970">
    <property type="entry name" value="PIF1"/>
    <property type="match status" value="1"/>
</dbReference>
<accession>A0A8H6HDX1</accession>
<dbReference type="EC" id="5.6.2.3" evidence="1"/>
<dbReference type="GO" id="GO:0016787">
    <property type="term" value="F:hydrolase activity"/>
    <property type="evidence" value="ECO:0007669"/>
    <property type="project" value="UniProtKB-KW"/>
</dbReference>
<comment type="catalytic activity">
    <reaction evidence="1">
        <text>ATP + H2O = ADP + phosphate + H(+)</text>
        <dbReference type="Rhea" id="RHEA:13065"/>
        <dbReference type="ChEBI" id="CHEBI:15377"/>
        <dbReference type="ChEBI" id="CHEBI:15378"/>
        <dbReference type="ChEBI" id="CHEBI:30616"/>
        <dbReference type="ChEBI" id="CHEBI:43474"/>
        <dbReference type="ChEBI" id="CHEBI:456216"/>
        <dbReference type="EC" id="5.6.2.3"/>
    </reaction>
</comment>
<sequence>MYESFSKNEAVLDVSKEEKPGNGARQMLTKIVNSLSSKMEIGTPMAALYLLQNPDHYTSHQFIPFYWKNYFNYVQGQWKALLDIAEPVDDDLDNCPEDVGISRTGHNDEDPSVLLSKESSNSETVQMGRANGCFLAKTNTDDYRHRPLQHEGISVYDFVQCSIKHPIRSSRPPRRDLRWCRLHPDHPQYETHVLALDPERRTMYVPHFIGPSLPRRDTGDREEYCCAMLTLFCPWRSGIDLKSSERTWEETFNQYPFSERQKTLMNNFNMRYECYDARDDYNAITRTAGKEGSGNESDDDEDEGVFADNGENIEDDDEYLEMGLGRAAASLRRSNEGITQALRAAGWKAYGMLAGAKTRAQELPRIAIDRALRSGAWNNIIKVEKLRAWRRKMGTFLAGGSRATGDEGETLRSGEVRNDVYVVSSAYLSKDYKPTEEKWVDAMDRVILKFHLNQGQEKAFRIIANHACSIGPDQLLMHLGGMGGTGKSTVIRALCDFFSERDEQYRFVLLGPTGTSAALIGGSTYHTFLGINSGRSTAGSPVSKVEEVRE</sequence>
<keyword evidence="1" id="KW-0227">DNA damage</keyword>
<keyword evidence="1" id="KW-0233">DNA recombination</keyword>
<dbReference type="GO" id="GO:0005524">
    <property type="term" value="F:ATP binding"/>
    <property type="evidence" value="ECO:0007669"/>
    <property type="project" value="UniProtKB-KW"/>
</dbReference>
<evidence type="ECO:0000313" key="5">
    <source>
        <dbReference type="Proteomes" id="UP000521943"/>
    </source>
</evidence>
<evidence type="ECO:0000259" key="3">
    <source>
        <dbReference type="Pfam" id="PF05970"/>
    </source>
</evidence>
<dbReference type="GO" id="GO:0000723">
    <property type="term" value="P:telomere maintenance"/>
    <property type="evidence" value="ECO:0007669"/>
    <property type="project" value="InterPro"/>
</dbReference>
<dbReference type="Proteomes" id="UP000521943">
    <property type="component" value="Unassembled WGS sequence"/>
</dbReference>
<dbReference type="OrthoDB" id="3259294at2759"/>
<evidence type="ECO:0000256" key="2">
    <source>
        <dbReference type="SAM" id="MobiDB-lite"/>
    </source>
</evidence>
<feature type="compositionally biased region" description="Acidic residues" evidence="2">
    <location>
        <begin position="296"/>
        <end position="311"/>
    </location>
</feature>
<feature type="region of interest" description="Disordered" evidence="2">
    <location>
        <begin position="1"/>
        <end position="22"/>
    </location>
</feature>
<dbReference type="EMBL" id="JACGCI010000120">
    <property type="protein sequence ID" value="KAF6744491.1"/>
    <property type="molecule type" value="Genomic_DNA"/>
</dbReference>
<keyword evidence="1" id="KW-0347">Helicase</keyword>
<proteinExistence type="inferred from homology"/>
<dbReference type="GO" id="GO:0006281">
    <property type="term" value="P:DNA repair"/>
    <property type="evidence" value="ECO:0007669"/>
    <property type="project" value="UniProtKB-KW"/>
</dbReference>
<dbReference type="GO" id="GO:0043139">
    <property type="term" value="F:5'-3' DNA helicase activity"/>
    <property type="evidence" value="ECO:0007669"/>
    <property type="project" value="UniProtKB-EC"/>
</dbReference>
<evidence type="ECO:0000256" key="1">
    <source>
        <dbReference type="RuleBase" id="RU363044"/>
    </source>
</evidence>
<keyword evidence="1" id="KW-0378">Hydrolase</keyword>
<reference evidence="4 5" key="1">
    <citation type="submission" date="2020-07" db="EMBL/GenBank/DDBJ databases">
        <title>Comparative genomics of pyrophilous fungi reveals a link between fire events and developmental genes.</title>
        <authorList>
            <consortium name="DOE Joint Genome Institute"/>
            <person name="Steindorff A.S."/>
            <person name="Carver A."/>
            <person name="Calhoun S."/>
            <person name="Stillman K."/>
            <person name="Liu H."/>
            <person name="Lipzen A."/>
            <person name="Pangilinan J."/>
            <person name="Labutti K."/>
            <person name="Bruns T.D."/>
            <person name="Grigoriev I.V."/>
        </authorList>
    </citation>
    <scope>NUCLEOTIDE SEQUENCE [LARGE SCALE GENOMIC DNA]</scope>
    <source>
        <strain evidence="4 5">CBS 144469</strain>
    </source>
</reference>
<protein>
    <recommendedName>
        <fullName evidence="1">ATP-dependent DNA helicase</fullName>
        <ecNumber evidence="1">5.6.2.3</ecNumber>
    </recommendedName>
</protein>
<comment type="caution">
    <text evidence="4">The sequence shown here is derived from an EMBL/GenBank/DDBJ whole genome shotgun (WGS) entry which is preliminary data.</text>
</comment>
<dbReference type="AlphaFoldDB" id="A0A8H6HDX1"/>
<keyword evidence="1" id="KW-0067">ATP-binding</keyword>
<gene>
    <name evidence="4" type="ORF">DFP72DRAFT_760237</name>
</gene>
<keyword evidence="1" id="KW-0547">Nucleotide-binding</keyword>
<feature type="region of interest" description="Disordered" evidence="2">
    <location>
        <begin position="287"/>
        <end position="311"/>
    </location>
</feature>
<dbReference type="InterPro" id="IPR027417">
    <property type="entry name" value="P-loop_NTPase"/>
</dbReference>
<evidence type="ECO:0000313" key="4">
    <source>
        <dbReference type="EMBL" id="KAF6744491.1"/>
    </source>
</evidence>
<feature type="non-terminal residue" evidence="4">
    <location>
        <position position="550"/>
    </location>
</feature>
<dbReference type="InterPro" id="IPR010285">
    <property type="entry name" value="DNA_helicase_pif1-like_DEAD"/>
</dbReference>
<keyword evidence="1" id="KW-0234">DNA repair</keyword>
<organism evidence="4 5">
    <name type="scientific">Ephemerocybe angulata</name>
    <dbReference type="NCBI Taxonomy" id="980116"/>
    <lineage>
        <taxon>Eukaryota</taxon>
        <taxon>Fungi</taxon>
        <taxon>Dikarya</taxon>
        <taxon>Basidiomycota</taxon>
        <taxon>Agaricomycotina</taxon>
        <taxon>Agaricomycetes</taxon>
        <taxon>Agaricomycetidae</taxon>
        <taxon>Agaricales</taxon>
        <taxon>Agaricineae</taxon>
        <taxon>Psathyrellaceae</taxon>
        <taxon>Ephemerocybe</taxon>
    </lineage>
</organism>
<feature type="domain" description="DNA helicase Pif1-like DEAD-box helicase" evidence="3">
    <location>
        <begin position="452"/>
        <end position="536"/>
    </location>
</feature>
<dbReference type="SUPFAM" id="SSF52540">
    <property type="entry name" value="P-loop containing nucleoside triphosphate hydrolases"/>
    <property type="match status" value="1"/>
</dbReference>
<comment type="similarity">
    <text evidence="1">Belongs to the helicase family.</text>
</comment>
<dbReference type="Gene3D" id="3.40.50.300">
    <property type="entry name" value="P-loop containing nucleotide triphosphate hydrolases"/>
    <property type="match status" value="1"/>
</dbReference>